<dbReference type="Proteomes" id="UP000051870">
    <property type="component" value="Unassembled WGS sequence"/>
</dbReference>
<dbReference type="RefSeq" id="WP_058309589.1">
    <property type="nucleotide sequence ID" value="NZ_CYTW01000001.1"/>
</dbReference>
<keyword evidence="3" id="KW-1185">Reference proteome</keyword>
<dbReference type="AlphaFoldDB" id="A0A0P1ILK6"/>
<proteinExistence type="predicted"/>
<accession>A0A0P1ILK6</accession>
<gene>
    <name evidence="2" type="ORF">PH7735_00328</name>
</gene>
<dbReference type="GeneID" id="83879419"/>
<reference evidence="3" key="1">
    <citation type="submission" date="2015-09" db="EMBL/GenBank/DDBJ databases">
        <authorList>
            <person name="Rodrigo-Torres Lidia"/>
            <person name="Arahal R.David."/>
        </authorList>
    </citation>
    <scope>NUCLEOTIDE SEQUENCE [LARGE SCALE GENOMIC DNA]</scope>
    <source>
        <strain evidence="3">CECT 7735</strain>
    </source>
</reference>
<protein>
    <recommendedName>
        <fullName evidence="1">DUF6473 domain-containing protein</fullName>
    </recommendedName>
</protein>
<evidence type="ECO:0000259" key="1">
    <source>
        <dbReference type="Pfam" id="PF20078"/>
    </source>
</evidence>
<dbReference type="STRING" id="1715693.PH7735_00328"/>
<dbReference type="Pfam" id="PF20078">
    <property type="entry name" value="DUF6473"/>
    <property type="match status" value="1"/>
</dbReference>
<name>A0A0P1ILK6_9RHOB</name>
<organism evidence="2 3">
    <name type="scientific">Shimia thalassica</name>
    <dbReference type="NCBI Taxonomy" id="1715693"/>
    <lineage>
        <taxon>Bacteria</taxon>
        <taxon>Pseudomonadati</taxon>
        <taxon>Pseudomonadota</taxon>
        <taxon>Alphaproteobacteria</taxon>
        <taxon>Rhodobacterales</taxon>
        <taxon>Roseobacteraceae</taxon>
    </lineage>
</organism>
<evidence type="ECO:0000313" key="3">
    <source>
        <dbReference type="Proteomes" id="UP000051870"/>
    </source>
</evidence>
<feature type="domain" description="DUF6473" evidence="1">
    <location>
        <begin position="1"/>
        <end position="271"/>
    </location>
</feature>
<dbReference type="InterPro" id="IPR045524">
    <property type="entry name" value="DUF6473"/>
</dbReference>
<dbReference type="EMBL" id="CYTW01000001">
    <property type="protein sequence ID" value="CUJ84018.1"/>
    <property type="molecule type" value="Genomic_DNA"/>
</dbReference>
<sequence length="272" mass="30784">MSYLKRGGGSLDYLPYRLAESRLLFRGPKPDLKGRFVAFLGGTETYGKFIPEPFPDLIARETGCASVNFGVLNAGVDVFLSTPAVLQVAQRSRKTVIQLPGAQNLSNRYYRVHPRRNDRFIGASNVMKMVFKEVDFTEFHFTRHMLGVLAARAPDRFKILKDELQQAWVARMKMLVNIIGGEIILLWMADHSPDDRQFHHDVGHDPVFVKRDMLEILRPLVSDIVEVVASEVALSKREEGMVCGEMERVAARRMLGPAVHEETATRLVKYLA</sequence>
<evidence type="ECO:0000313" key="2">
    <source>
        <dbReference type="EMBL" id="CUJ84018.1"/>
    </source>
</evidence>